<accession>A0A5C3L692</accession>
<keyword evidence="1" id="KW-0812">Transmembrane</keyword>
<name>A0A5C3L692_COPMA</name>
<keyword evidence="1" id="KW-0472">Membrane</keyword>
<keyword evidence="2" id="KW-0732">Signal</keyword>
<organism evidence="3 4">
    <name type="scientific">Coprinopsis marcescibilis</name>
    <name type="common">Agaric fungus</name>
    <name type="synonym">Psathyrella marcescibilis</name>
    <dbReference type="NCBI Taxonomy" id="230819"/>
    <lineage>
        <taxon>Eukaryota</taxon>
        <taxon>Fungi</taxon>
        <taxon>Dikarya</taxon>
        <taxon>Basidiomycota</taxon>
        <taxon>Agaricomycotina</taxon>
        <taxon>Agaricomycetes</taxon>
        <taxon>Agaricomycetidae</taxon>
        <taxon>Agaricales</taxon>
        <taxon>Agaricineae</taxon>
        <taxon>Psathyrellaceae</taxon>
        <taxon>Coprinopsis</taxon>
    </lineage>
</organism>
<proteinExistence type="predicted"/>
<gene>
    <name evidence="3" type="ORF">FA15DRAFT_652958</name>
</gene>
<dbReference type="OrthoDB" id="3234968at2759"/>
<protein>
    <recommendedName>
        <fullName evidence="5">Mid2 domain-containing protein</fullName>
    </recommendedName>
</protein>
<dbReference type="Proteomes" id="UP000307440">
    <property type="component" value="Unassembled WGS sequence"/>
</dbReference>
<evidence type="ECO:0000256" key="2">
    <source>
        <dbReference type="SAM" id="SignalP"/>
    </source>
</evidence>
<keyword evidence="1" id="KW-1133">Transmembrane helix</keyword>
<evidence type="ECO:0008006" key="5">
    <source>
        <dbReference type="Google" id="ProtNLM"/>
    </source>
</evidence>
<keyword evidence="4" id="KW-1185">Reference proteome</keyword>
<feature type="chain" id="PRO_5022788439" description="Mid2 domain-containing protein" evidence="2">
    <location>
        <begin position="21"/>
        <end position="287"/>
    </location>
</feature>
<dbReference type="AlphaFoldDB" id="A0A5C3L692"/>
<sequence>MPKLVTIGLLLAYRSSVALCNHGSHPAQSLRNVSIDDQHPSITYIPKVAWRLTEQSDWDAGSGRAHMVTTEPAAYAEFRFTVATFISIDEGPTILIDQEDHSAPSSMTSWEPTQAAQIVSQFLDLPNRQHVVRIYPPPEYSVAVVDFFVYTDITELPNDLSNGTTGSLALPADTVAGVVVGSIGSALVLILAILGVLYWKIARSRKSVDTKEEPSKTRCGVHTSNDISTSTGQYCYSPISYVTGAPFDPSAVPGQLGGLSAYHGSGSSQSLWRLKAELSRIDMVLDS</sequence>
<reference evidence="3 4" key="1">
    <citation type="journal article" date="2019" name="Nat. Ecol. Evol.">
        <title>Megaphylogeny resolves global patterns of mushroom evolution.</title>
        <authorList>
            <person name="Varga T."/>
            <person name="Krizsan K."/>
            <person name="Foldi C."/>
            <person name="Dima B."/>
            <person name="Sanchez-Garcia M."/>
            <person name="Sanchez-Ramirez S."/>
            <person name="Szollosi G.J."/>
            <person name="Szarkandi J.G."/>
            <person name="Papp V."/>
            <person name="Albert L."/>
            <person name="Andreopoulos W."/>
            <person name="Angelini C."/>
            <person name="Antonin V."/>
            <person name="Barry K.W."/>
            <person name="Bougher N.L."/>
            <person name="Buchanan P."/>
            <person name="Buyck B."/>
            <person name="Bense V."/>
            <person name="Catcheside P."/>
            <person name="Chovatia M."/>
            <person name="Cooper J."/>
            <person name="Damon W."/>
            <person name="Desjardin D."/>
            <person name="Finy P."/>
            <person name="Geml J."/>
            <person name="Haridas S."/>
            <person name="Hughes K."/>
            <person name="Justo A."/>
            <person name="Karasinski D."/>
            <person name="Kautmanova I."/>
            <person name="Kiss B."/>
            <person name="Kocsube S."/>
            <person name="Kotiranta H."/>
            <person name="LaButti K.M."/>
            <person name="Lechner B.E."/>
            <person name="Liimatainen K."/>
            <person name="Lipzen A."/>
            <person name="Lukacs Z."/>
            <person name="Mihaltcheva S."/>
            <person name="Morgado L.N."/>
            <person name="Niskanen T."/>
            <person name="Noordeloos M.E."/>
            <person name="Ohm R.A."/>
            <person name="Ortiz-Santana B."/>
            <person name="Ovrebo C."/>
            <person name="Racz N."/>
            <person name="Riley R."/>
            <person name="Savchenko A."/>
            <person name="Shiryaev A."/>
            <person name="Soop K."/>
            <person name="Spirin V."/>
            <person name="Szebenyi C."/>
            <person name="Tomsovsky M."/>
            <person name="Tulloss R.E."/>
            <person name="Uehling J."/>
            <person name="Grigoriev I.V."/>
            <person name="Vagvolgyi C."/>
            <person name="Papp T."/>
            <person name="Martin F.M."/>
            <person name="Miettinen O."/>
            <person name="Hibbett D.S."/>
            <person name="Nagy L.G."/>
        </authorList>
    </citation>
    <scope>NUCLEOTIDE SEQUENCE [LARGE SCALE GENOMIC DNA]</scope>
    <source>
        <strain evidence="3 4">CBS 121175</strain>
    </source>
</reference>
<evidence type="ECO:0000256" key="1">
    <source>
        <dbReference type="SAM" id="Phobius"/>
    </source>
</evidence>
<evidence type="ECO:0000313" key="4">
    <source>
        <dbReference type="Proteomes" id="UP000307440"/>
    </source>
</evidence>
<feature type="transmembrane region" description="Helical" evidence="1">
    <location>
        <begin position="175"/>
        <end position="199"/>
    </location>
</feature>
<feature type="signal peptide" evidence="2">
    <location>
        <begin position="1"/>
        <end position="20"/>
    </location>
</feature>
<dbReference type="EMBL" id="ML210157">
    <property type="protein sequence ID" value="TFK28307.1"/>
    <property type="molecule type" value="Genomic_DNA"/>
</dbReference>
<evidence type="ECO:0000313" key="3">
    <source>
        <dbReference type="EMBL" id="TFK28307.1"/>
    </source>
</evidence>